<feature type="non-terminal residue" evidence="8">
    <location>
        <position position="487"/>
    </location>
</feature>
<dbReference type="InterPro" id="IPR035959">
    <property type="entry name" value="RutC-like_sf"/>
</dbReference>
<dbReference type="AlphaFoldDB" id="A0A2V1DAA9"/>
<dbReference type="InterPro" id="IPR014729">
    <property type="entry name" value="Rossmann-like_a/b/a_fold"/>
</dbReference>
<evidence type="ECO:0000313" key="8">
    <source>
        <dbReference type="EMBL" id="PVH95018.1"/>
    </source>
</evidence>
<organism evidence="8 9">
    <name type="scientific">Periconia macrospinosa</name>
    <dbReference type="NCBI Taxonomy" id="97972"/>
    <lineage>
        <taxon>Eukaryota</taxon>
        <taxon>Fungi</taxon>
        <taxon>Dikarya</taxon>
        <taxon>Ascomycota</taxon>
        <taxon>Pezizomycotina</taxon>
        <taxon>Dothideomycetes</taxon>
        <taxon>Pleosporomycetidae</taxon>
        <taxon>Pleosporales</taxon>
        <taxon>Massarineae</taxon>
        <taxon>Periconiaceae</taxon>
        <taxon>Periconia</taxon>
    </lineage>
</organism>
<dbReference type="EC" id="6.3.1.14" evidence="1"/>
<gene>
    <name evidence="8" type="ORF">DM02DRAFT_538218</name>
</gene>
<dbReference type="Pfam" id="PF01902">
    <property type="entry name" value="Diphthami_syn_2"/>
    <property type="match status" value="1"/>
</dbReference>
<dbReference type="CDD" id="cd06155">
    <property type="entry name" value="eu_AANH_C_1"/>
    <property type="match status" value="1"/>
</dbReference>
<dbReference type="EMBL" id="KZ805511">
    <property type="protein sequence ID" value="PVH95018.1"/>
    <property type="molecule type" value="Genomic_DNA"/>
</dbReference>
<dbReference type="STRING" id="97972.A0A2V1DAA9"/>
<dbReference type="GO" id="GO:0016787">
    <property type="term" value="F:hydrolase activity"/>
    <property type="evidence" value="ECO:0007669"/>
    <property type="project" value="UniProtKB-KW"/>
</dbReference>
<evidence type="ECO:0000256" key="3">
    <source>
        <dbReference type="ARBA" id="ARBA00029814"/>
    </source>
</evidence>
<dbReference type="FunFam" id="3.40.50.620:FF:000145">
    <property type="entry name" value="ATP-binding domain containing protein"/>
    <property type="match status" value="1"/>
</dbReference>
<feature type="compositionally biased region" description="Low complexity" evidence="6">
    <location>
        <begin position="305"/>
        <end position="314"/>
    </location>
</feature>
<feature type="region of interest" description="Disordered" evidence="6">
    <location>
        <begin position="305"/>
        <end position="369"/>
    </location>
</feature>
<dbReference type="InterPro" id="IPR002761">
    <property type="entry name" value="Diphthami_syn_dom"/>
</dbReference>
<feature type="compositionally biased region" description="Low complexity" evidence="6">
    <location>
        <begin position="358"/>
        <end position="369"/>
    </location>
</feature>
<dbReference type="InterPro" id="IPR006175">
    <property type="entry name" value="YjgF/YER057c/UK114"/>
</dbReference>
<comment type="catalytic activity">
    <reaction evidence="5">
        <text>diphthine-[translation elongation factor 2] + NH4(+) + ATP = diphthamide-[translation elongation factor 2] + AMP + diphosphate + H(+)</text>
        <dbReference type="Rhea" id="RHEA:19753"/>
        <dbReference type="Rhea" id="RHEA-COMP:10172"/>
        <dbReference type="Rhea" id="RHEA-COMP:10174"/>
        <dbReference type="ChEBI" id="CHEBI:15378"/>
        <dbReference type="ChEBI" id="CHEBI:16692"/>
        <dbReference type="ChEBI" id="CHEBI:28938"/>
        <dbReference type="ChEBI" id="CHEBI:30616"/>
        <dbReference type="ChEBI" id="CHEBI:33019"/>
        <dbReference type="ChEBI" id="CHEBI:82696"/>
        <dbReference type="ChEBI" id="CHEBI:456215"/>
        <dbReference type="EC" id="6.3.1.14"/>
    </reaction>
</comment>
<evidence type="ECO:0000256" key="5">
    <source>
        <dbReference type="ARBA" id="ARBA00048108"/>
    </source>
</evidence>
<dbReference type="Gene3D" id="3.90.1490.10">
    <property type="entry name" value="putative n-type atp pyrophosphatase, domain 2"/>
    <property type="match status" value="1"/>
</dbReference>
<evidence type="ECO:0000256" key="1">
    <source>
        <dbReference type="ARBA" id="ARBA00012089"/>
    </source>
</evidence>
<evidence type="ECO:0000256" key="2">
    <source>
        <dbReference type="ARBA" id="ARBA00018426"/>
    </source>
</evidence>
<dbReference type="CDD" id="cd01994">
    <property type="entry name" value="AANH_PF0828-like"/>
    <property type="match status" value="1"/>
</dbReference>
<sequence length="487" mass="52407">MASSPTNPVPSQGPQYNVVALISGGKDSFFSLLHCLANGHNLVALANLHPPPSAPSEELDSYMYQTVGHRLVPLYEQALGVPLYRCVIRGGTGTGDRDYGTREDDETEDLIPLLKRVLAKHPEVNAICTGAILSTYQRTRIESIALRLRLTPLAFLWQYPSLPPYDQAGLLADMASVGQDSRIVKVASAGLSEHAFLWRNVADHTTIARMKNAMSRFAVNGDGCVLGEGGEYETLTLDGPRVLWKGRVVVEGTDGYVVDGGKEVEGRVVMKSEDEEAKKGFEGLRIPSLWDDEFKRVLQSDALLDSSSSSSSSSDDNEELPSTEQPPLPTSKTFASLPPSTPSLSPSGTIFTYPNITAPPTSSSPTTPESQLTTIFALLSSALATHALPKSQITHCTLLLRHMSTFTSINATYASFFSFTNPPSRATVAIGSLMPEGVDVMLSVIAHRLPSSSSSSSVQREGLHVQSQSYWAPANIGPYSQAISVPL</sequence>
<dbReference type="SUPFAM" id="SSF55298">
    <property type="entry name" value="YjgF-like"/>
    <property type="match status" value="1"/>
</dbReference>
<dbReference type="PANTHER" id="PTHR12196:SF2">
    <property type="entry name" value="DIPHTHINE--AMMONIA LIGASE"/>
    <property type="match status" value="1"/>
</dbReference>
<dbReference type="Pfam" id="PF01042">
    <property type="entry name" value="Ribonuc_L-PSP"/>
    <property type="match status" value="1"/>
</dbReference>
<keyword evidence="9" id="KW-1185">Reference proteome</keyword>
<accession>A0A2V1DAA9</accession>
<dbReference type="Proteomes" id="UP000244855">
    <property type="component" value="Unassembled WGS sequence"/>
</dbReference>
<feature type="compositionally biased region" description="Low complexity" evidence="6">
    <location>
        <begin position="336"/>
        <end position="347"/>
    </location>
</feature>
<dbReference type="OrthoDB" id="686384at2759"/>
<keyword evidence="8" id="KW-0378">Hydrolase</keyword>
<feature type="domain" description="Diphthamide synthase" evidence="7">
    <location>
        <begin position="18"/>
        <end position="253"/>
    </location>
</feature>
<evidence type="ECO:0000256" key="6">
    <source>
        <dbReference type="SAM" id="MobiDB-lite"/>
    </source>
</evidence>
<dbReference type="Gene3D" id="3.40.50.620">
    <property type="entry name" value="HUPs"/>
    <property type="match status" value="1"/>
</dbReference>
<evidence type="ECO:0000313" key="9">
    <source>
        <dbReference type="Proteomes" id="UP000244855"/>
    </source>
</evidence>
<dbReference type="Gene3D" id="3.30.1330.40">
    <property type="entry name" value="RutC-like"/>
    <property type="match status" value="1"/>
</dbReference>
<dbReference type="NCBIfam" id="TIGR00290">
    <property type="entry name" value="MJ0570_dom"/>
    <property type="match status" value="1"/>
</dbReference>
<dbReference type="PANTHER" id="PTHR12196">
    <property type="entry name" value="DOMAIN OF UNKNOWN FUNCTION 71 DUF71 -CONTAINING PROTEIN"/>
    <property type="match status" value="1"/>
</dbReference>
<protein>
    <recommendedName>
        <fullName evidence="2">Diphthine--ammonia ligase</fullName>
        <ecNumber evidence="1">6.3.1.14</ecNumber>
    </recommendedName>
    <alternativeName>
        <fullName evidence="3">Diphthamide synthase</fullName>
    </alternativeName>
    <alternativeName>
        <fullName evidence="4">Diphthamide synthetase</fullName>
    </alternativeName>
</protein>
<reference evidence="8 9" key="1">
    <citation type="journal article" date="2018" name="Sci. Rep.">
        <title>Comparative genomics provides insights into the lifestyle and reveals functional heterogeneity of dark septate endophytic fungi.</title>
        <authorList>
            <person name="Knapp D.G."/>
            <person name="Nemeth J.B."/>
            <person name="Barry K."/>
            <person name="Hainaut M."/>
            <person name="Henrissat B."/>
            <person name="Johnson J."/>
            <person name="Kuo A."/>
            <person name="Lim J.H.P."/>
            <person name="Lipzen A."/>
            <person name="Nolan M."/>
            <person name="Ohm R.A."/>
            <person name="Tamas L."/>
            <person name="Grigoriev I.V."/>
            <person name="Spatafora J.W."/>
            <person name="Nagy L.G."/>
            <person name="Kovacs G.M."/>
        </authorList>
    </citation>
    <scope>NUCLEOTIDE SEQUENCE [LARGE SCALE GENOMIC DNA]</scope>
    <source>
        <strain evidence="8 9">DSE2036</strain>
    </source>
</reference>
<evidence type="ECO:0000256" key="4">
    <source>
        <dbReference type="ARBA" id="ARBA00031552"/>
    </source>
</evidence>
<dbReference type="GO" id="GO:0017178">
    <property type="term" value="F:diphthine-ammonia ligase activity"/>
    <property type="evidence" value="ECO:0007669"/>
    <property type="project" value="UniProtKB-EC"/>
</dbReference>
<dbReference type="InterPro" id="IPR030662">
    <property type="entry name" value="DPH6/MJ0570"/>
</dbReference>
<dbReference type="GO" id="GO:0017183">
    <property type="term" value="P:protein histidyl modification to diphthamide"/>
    <property type="evidence" value="ECO:0007669"/>
    <property type="project" value="TreeGrafter"/>
</dbReference>
<name>A0A2V1DAA9_9PLEO</name>
<evidence type="ECO:0000259" key="7">
    <source>
        <dbReference type="Pfam" id="PF01902"/>
    </source>
</evidence>
<dbReference type="SUPFAM" id="SSF52402">
    <property type="entry name" value="Adenine nucleotide alpha hydrolases-like"/>
    <property type="match status" value="1"/>
</dbReference>
<proteinExistence type="predicted"/>